<sequence>MLSTARCGVACLTTSIGFCWAVQIRKGGYRIRYDKHRKNEEDNEDEKKDKVSKNGYKKMPGGAGAMFLSRLWWAIRLTTATRYTGWSNQVKNMYMEVPADYALLTFIARKTLRALIFYVPRDMIASYTADSPYGFWVDIRTLKPFQTFPPSSPFLARFWYTWVHILLTMVTMEMANSVFGVVSVATHLANPRDCPFSIRQVKRLV</sequence>
<name>A0AAD4F7E4_9PLEO</name>
<feature type="signal peptide" evidence="1">
    <location>
        <begin position="1"/>
        <end position="21"/>
    </location>
</feature>
<feature type="chain" id="PRO_5042102157" evidence="1">
    <location>
        <begin position="22"/>
        <end position="205"/>
    </location>
</feature>
<evidence type="ECO:0000313" key="3">
    <source>
        <dbReference type="Proteomes" id="UP001199106"/>
    </source>
</evidence>
<evidence type="ECO:0000313" key="2">
    <source>
        <dbReference type="EMBL" id="KAG9185169.1"/>
    </source>
</evidence>
<keyword evidence="1" id="KW-0732">Signal</keyword>
<evidence type="ECO:0000256" key="1">
    <source>
        <dbReference type="SAM" id="SignalP"/>
    </source>
</evidence>
<dbReference type="AlphaFoldDB" id="A0AAD4F7E4"/>
<organism evidence="2 3">
    <name type="scientific">Alternaria panax</name>
    <dbReference type="NCBI Taxonomy" id="48097"/>
    <lineage>
        <taxon>Eukaryota</taxon>
        <taxon>Fungi</taxon>
        <taxon>Dikarya</taxon>
        <taxon>Ascomycota</taxon>
        <taxon>Pezizomycotina</taxon>
        <taxon>Dothideomycetes</taxon>
        <taxon>Pleosporomycetidae</taxon>
        <taxon>Pleosporales</taxon>
        <taxon>Pleosporineae</taxon>
        <taxon>Pleosporaceae</taxon>
        <taxon>Alternaria</taxon>
        <taxon>Alternaria sect. Panax</taxon>
    </lineage>
</organism>
<reference evidence="2" key="1">
    <citation type="submission" date="2021-07" db="EMBL/GenBank/DDBJ databases">
        <title>Genome Resource of American Ginseng Black Spot Pathogen Alternaria panax.</title>
        <authorList>
            <person name="Qiu C."/>
            <person name="Wang W."/>
            <person name="Liu Z."/>
        </authorList>
    </citation>
    <scope>NUCLEOTIDE SEQUENCE</scope>
    <source>
        <strain evidence="2">BNCC115425</strain>
    </source>
</reference>
<gene>
    <name evidence="2" type="ORF">G6011_07713</name>
</gene>
<dbReference type="EMBL" id="JAANER010000011">
    <property type="protein sequence ID" value="KAG9185169.1"/>
    <property type="molecule type" value="Genomic_DNA"/>
</dbReference>
<protein>
    <submittedName>
        <fullName evidence="2">Uncharacterized protein</fullName>
    </submittedName>
</protein>
<comment type="caution">
    <text evidence="2">The sequence shown here is derived from an EMBL/GenBank/DDBJ whole genome shotgun (WGS) entry which is preliminary data.</text>
</comment>
<dbReference type="Proteomes" id="UP001199106">
    <property type="component" value="Unassembled WGS sequence"/>
</dbReference>
<proteinExistence type="predicted"/>
<keyword evidence="3" id="KW-1185">Reference proteome</keyword>
<accession>A0AAD4F7E4</accession>